<reference evidence="2" key="1">
    <citation type="submission" date="2022-11" db="UniProtKB">
        <authorList>
            <consortium name="WormBaseParasite"/>
        </authorList>
    </citation>
    <scope>IDENTIFICATION</scope>
</reference>
<dbReference type="Proteomes" id="UP000887576">
    <property type="component" value="Unplaced"/>
</dbReference>
<sequence length="433" mass="48250">MSMLMKKFPVKILNVRNFTGIATSHLPPRTDFEHAPPPLTQLSGEELAFQDTVKKFSQNVIKPLVREMDRDSKLDQSVIDGCFQNGFMGIEVPSKYDGPESSFFNTVLVVEELAKVDPGVSVFCDVQNTLVCPLIIELGTEEQKKKYLTRAVKDWIGSFCLSEAGSGSDAFALKTTAKKDGDDYLISGTKLWITNAGQASFFLVMANCEPEKGYRGITCFLVDRDTKGLTVGKKEDKLGIRSSSTCPVHFDNVRVHKSAILGEYGKGYKYAIECLNAGRIGIGAQMVGLAQGCFDNAIPYIQERKQFNTRIIDFQVKRKQFNTRIIDFQGIAHQVSSVATEIEAARLLVYNASRLKENNLPYIKQAAMAKWYASVIATTTTSKCIEWLGGVGFTKEFPVEKYYRDCKIGTIYEGTSNIQLQTIAKLIDAEYKK</sequence>
<dbReference type="WBParaSite" id="JU765_v2.g18718.t2">
    <property type="protein sequence ID" value="JU765_v2.g18718.t2"/>
    <property type="gene ID" value="JU765_v2.g18718"/>
</dbReference>
<accession>A0AC34QRW6</accession>
<proteinExistence type="predicted"/>
<name>A0AC34QRW6_9BILA</name>
<protein>
    <submittedName>
        <fullName evidence="2">Uncharacterized protein</fullName>
    </submittedName>
</protein>
<organism evidence="1 2">
    <name type="scientific">Panagrolaimus sp. JU765</name>
    <dbReference type="NCBI Taxonomy" id="591449"/>
    <lineage>
        <taxon>Eukaryota</taxon>
        <taxon>Metazoa</taxon>
        <taxon>Ecdysozoa</taxon>
        <taxon>Nematoda</taxon>
        <taxon>Chromadorea</taxon>
        <taxon>Rhabditida</taxon>
        <taxon>Tylenchina</taxon>
        <taxon>Panagrolaimomorpha</taxon>
        <taxon>Panagrolaimoidea</taxon>
        <taxon>Panagrolaimidae</taxon>
        <taxon>Panagrolaimus</taxon>
    </lineage>
</organism>
<evidence type="ECO:0000313" key="2">
    <source>
        <dbReference type="WBParaSite" id="JU765_v2.g18718.t2"/>
    </source>
</evidence>
<evidence type="ECO:0000313" key="1">
    <source>
        <dbReference type="Proteomes" id="UP000887576"/>
    </source>
</evidence>